<dbReference type="InterPro" id="IPR012042">
    <property type="entry name" value="NeuTTM/CthTTM-like"/>
</dbReference>
<dbReference type="CDD" id="cd07891">
    <property type="entry name" value="CYTH-like_CthTTM-like_1"/>
    <property type="match status" value="1"/>
</dbReference>
<dbReference type="Proteomes" id="UP000239001">
    <property type="component" value="Unassembled WGS sequence"/>
</dbReference>
<proteinExistence type="predicted"/>
<evidence type="ECO:0000259" key="2">
    <source>
        <dbReference type="PROSITE" id="PS51707"/>
    </source>
</evidence>
<dbReference type="SUPFAM" id="SSF55154">
    <property type="entry name" value="CYTH-like phosphatases"/>
    <property type="match status" value="1"/>
</dbReference>
<evidence type="ECO:0000313" key="3">
    <source>
        <dbReference type="EMBL" id="PSF31157.1"/>
    </source>
</evidence>
<feature type="active site" description="Proton acceptor" evidence="1">
    <location>
        <position position="29"/>
    </location>
</feature>
<comment type="caution">
    <text evidence="3">The sequence shown here is derived from an EMBL/GenBank/DDBJ whole genome shotgun (WGS) entry which is preliminary data.</text>
</comment>
<organism evidence="3 4">
    <name type="scientific">Aphanothece hegewaldii CCALA 016</name>
    <dbReference type="NCBI Taxonomy" id="2107694"/>
    <lineage>
        <taxon>Bacteria</taxon>
        <taxon>Bacillati</taxon>
        <taxon>Cyanobacteriota</taxon>
        <taxon>Cyanophyceae</taxon>
        <taxon>Oscillatoriophycideae</taxon>
        <taxon>Chroococcales</taxon>
        <taxon>Aphanothecaceae</taxon>
        <taxon>Aphanothece</taxon>
    </lineage>
</organism>
<evidence type="ECO:0000313" key="4">
    <source>
        <dbReference type="Proteomes" id="UP000239001"/>
    </source>
</evidence>
<reference evidence="3 4" key="2">
    <citation type="submission" date="2018-03" db="EMBL/GenBank/DDBJ databases">
        <authorList>
            <person name="Keele B.F."/>
        </authorList>
    </citation>
    <scope>NUCLEOTIDE SEQUENCE [LARGE SCALE GENOMIC DNA]</scope>
    <source>
        <strain evidence="3 4">CCALA 016</strain>
    </source>
</reference>
<sequence length="157" mass="18427">MAIEIERKFLVKGDAWKKQAKSKLYRQGYIATKDGITTVRIRIAGEQAFITIKGKTEGIGRAEFEYEIPLEDAVIMLDKICDRPLVEKIRYKLQIDDLVWEIDEFLGENEGLVMAEVELKDEKQQVNLPEWISEEVTHDLRYYNVNLAKNPYKNWKF</sequence>
<dbReference type="OrthoDB" id="9805588at2"/>
<name>A0A2T1LRB0_9CHRO</name>
<gene>
    <name evidence="3" type="ORF">C7H19_23135</name>
</gene>
<dbReference type="InterPro" id="IPR033469">
    <property type="entry name" value="CYTH-like_dom_sf"/>
</dbReference>
<accession>A0A2T1LRB0</accession>
<dbReference type="RefSeq" id="WP_106459277.1">
    <property type="nucleotide sequence ID" value="NZ_PXOH01000048.1"/>
</dbReference>
<dbReference type="EMBL" id="PXOH01000048">
    <property type="protein sequence ID" value="PSF31157.1"/>
    <property type="molecule type" value="Genomic_DNA"/>
</dbReference>
<keyword evidence="4" id="KW-1185">Reference proteome</keyword>
<dbReference type="InterPro" id="IPR023577">
    <property type="entry name" value="CYTH_domain"/>
</dbReference>
<dbReference type="SMART" id="SM01118">
    <property type="entry name" value="CYTH"/>
    <property type="match status" value="1"/>
</dbReference>
<dbReference type="PANTHER" id="PTHR40114:SF1">
    <property type="entry name" value="SLR0698 PROTEIN"/>
    <property type="match status" value="1"/>
</dbReference>
<feature type="domain" description="CYTH" evidence="2">
    <location>
        <begin position="2"/>
        <end position="149"/>
    </location>
</feature>
<dbReference type="Pfam" id="PF01928">
    <property type="entry name" value="CYTH"/>
    <property type="match status" value="1"/>
</dbReference>
<dbReference type="PIRSF" id="PIRSF016487">
    <property type="entry name" value="CYTH_UCP016487"/>
    <property type="match status" value="1"/>
</dbReference>
<dbReference type="PROSITE" id="PS51707">
    <property type="entry name" value="CYTH"/>
    <property type="match status" value="1"/>
</dbReference>
<dbReference type="PANTHER" id="PTHR40114">
    <property type="entry name" value="SLR0698 PROTEIN"/>
    <property type="match status" value="1"/>
</dbReference>
<reference evidence="3 4" key="1">
    <citation type="submission" date="2018-03" db="EMBL/GenBank/DDBJ databases">
        <title>The ancient ancestry and fast evolution of plastids.</title>
        <authorList>
            <person name="Moore K.R."/>
            <person name="Magnabosco C."/>
            <person name="Momper L."/>
            <person name="Gold D.A."/>
            <person name="Bosak T."/>
            <person name="Fournier G.P."/>
        </authorList>
    </citation>
    <scope>NUCLEOTIDE SEQUENCE [LARGE SCALE GENOMIC DNA]</scope>
    <source>
        <strain evidence="3 4">CCALA 016</strain>
    </source>
</reference>
<dbReference type="Gene3D" id="2.40.320.10">
    <property type="entry name" value="Hypothetical Protein Pfu-838710-001"/>
    <property type="match status" value="1"/>
</dbReference>
<dbReference type="AlphaFoldDB" id="A0A2T1LRB0"/>
<evidence type="ECO:0000256" key="1">
    <source>
        <dbReference type="PIRSR" id="PIRSR016487-1"/>
    </source>
</evidence>
<protein>
    <submittedName>
        <fullName evidence="3">Adenylate cyclase</fullName>
    </submittedName>
</protein>